<sequence length="254" mass="28896">MSFHVLMYHELRERGTISEDAPSIVKVATNCDVALPKVLFAYVDDFEKQMDMLQNSEWNVISMQEVRDFYEKGQTLPENAVLITFDDAFQSVLQYAYPILKKRQLPATLFVVRDWLSESAEPFDPAKSVVMSVSEVNQMRDVFTFANHTSDLHNQDATGEKSTFQTATTAELLADLKKCAEFVDMPDIFAYPFGAYTKRDLARLEQAEIKFSFTTKPGRNTRETSPLELHRQVVALGMDADSLKQILLKDGKNT</sequence>
<dbReference type="GO" id="GO:0016810">
    <property type="term" value="F:hydrolase activity, acting on carbon-nitrogen (but not peptide) bonds"/>
    <property type="evidence" value="ECO:0007669"/>
    <property type="project" value="InterPro"/>
</dbReference>
<dbReference type="GO" id="GO:0005975">
    <property type="term" value="P:carbohydrate metabolic process"/>
    <property type="evidence" value="ECO:0007669"/>
    <property type="project" value="InterPro"/>
</dbReference>
<proteinExistence type="predicted"/>
<feature type="domain" description="NodB homology" evidence="2">
    <location>
        <begin position="79"/>
        <end position="254"/>
    </location>
</feature>
<gene>
    <name evidence="3" type="ORF">HB844_07705</name>
</gene>
<reference evidence="3 4" key="1">
    <citation type="submission" date="2020-03" db="EMBL/GenBank/DDBJ databases">
        <title>Soil Listeria distribution.</title>
        <authorList>
            <person name="Liao J."/>
            <person name="Wiedmann M."/>
        </authorList>
    </citation>
    <scope>NUCLEOTIDE SEQUENCE [LARGE SCALE GENOMIC DNA]</scope>
    <source>
        <strain evidence="3 4">FSL L7-1645</strain>
    </source>
</reference>
<evidence type="ECO:0000313" key="3">
    <source>
        <dbReference type="EMBL" id="MBC1398749.1"/>
    </source>
</evidence>
<evidence type="ECO:0000259" key="2">
    <source>
        <dbReference type="PROSITE" id="PS51677"/>
    </source>
</evidence>
<dbReference type="Pfam" id="PF01522">
    <property type="entry name" value="Polysacc_deac_1"/>
    <property type="match status" value="1"/>
</dbReference>
<dbReference type="SUPFAM" id="SSF88713">
    <property type="entry name" value="Glycoside hydrolase/deacetylase"/>
    <property type="match status" value="1"/>
</dbReference>
<dbReference type="PANTHER" id="PTHR34216:SF7">
    <property type="entry name" value="POLY-BETA-1,6-N-ACETYL-D-GLUCOSAMINE N-DEACETYLASE"/>
    <property type="match status" value="1"/>
</dbReference>
<dbReference type="AlphaFoldDB" id="A0A841YEQ1"/>
<dbReference type="EMBL" id="JAARPY010000006">
    <property type="protein sequence ID" value="MBC1398749.1"/>
    <property type="molecule type" value="Genomic_DNA"/>
</dbReference>
<dbReference type="PANTHER" id="PTHR34216">
    <property type="match status" value="1"/>
</dbReference>
<name>A0A841YEQ1_9LIST</name>
<dbReference type="InterPro" id="IPR011330">
    <property type="entry name" value="Glyco_hydro/deAcase_b/a-brl"/>
</dbReference>
<dbReference type="InterPro" id="IPR051398">
    <property type="entry name" value="Polysacch_Deacetylase"/>
</dbReference>
<dbReference type="Proteomes" id="UP000571128">
    <property type="component" value="Unassembled WGS sequence"/>
</dbReference>
<dbReference type="Gene3D" id="3.20.20.370">
    <property type="entry name" value="Glycoside hydrolase/deacetylase"/>
    <property type="match status" value="1"/>
</dbReference>
<dbReference type="PROSITE" id="PS51677">
    <property type="entry name" value="NODB"/>
    <property type="match status" value="1"/>
</dbReference>
<keyword evidence="1" id="KW-0732">Signal</keyword>
<dbReference type="InterPro" id="IPR002509">
    <property type="entry name" value="NODB_dom"/>
</dbReference>
<evidence type="ECO:0000256" key="1">
    <source>
        <dbReference type="ARBA" id="ARBA00022729"/>
    </source>
</evidence>
<protein>
    <submittedName>
        <fullName evidence="3">Polysaccharide deacetylase family protein</fullName>
    </submittedName>
</protein>
<evidence type="ECO:0000313" key="4">
    <source>
        <dbReference type="Proteomes" id="UP000571128"/>
    </source>
</evidence>
<accession>A0A841YEQ1</accession>
<dbReference type="RefSeq" id="WP_007542889.1">
    <property type="nucleotide sequence ID" value="NZ_JAARPY010000006.1"/>
</dbReference>
<organism evidence="3 4">
    <name type="scientific">Listeria fleischmannii</name>
    <dbReference type="NCBI Taxonomy" id="1069827"/>
    <lineage>
        <taxon>Bacteria</taxon>
        <taxon>Bacillati</taxon>
        <taxon>Bacillota</taxon>
        <taxon>Bacilli</taxon>
        <taxon>Bacillales</taxon>
        <taxon>Listeriaceae</taxon>
        <taxon>Listeria</taxon>
    </lineage>
</organism>
<comment type="caution">
    <text evidence="3">The sequence shown here is derived from an EMBL/GenBank/DDBJ whole genome shotgun (WGS) entry which is preliminary data.</text>
</comment>